<keyword evidence="1" id="KW-0812">Transmembrane</keyword>
<dbReference type="EMBL" id="MFJA01000011">
    <property type="protein sequence ID" value="OGG03974.1"/>
    <property type="molecule type" value="Genomic_DNA"/>
</dbReference>
<dbReference type="STRING" id="1798371.A2W14_05945"/>
<evidence type="ECO:0000256" key="1">
    <source>
        <dbReference type="SAM" id="Phobius"/>
    </source>
</evidence>
<keyword evidence="1" id="KW-0472">Membrane</keyword>
<accession>A0A1F5YV41</accession>
<evidence type="ECO:0000313" key="3">
    <source>
        <dbReference type="Proteomes" id="UP000176665"/>
    </source>
</evidence>
<feature type="transmembrane region" description="Helical" evidence="1">
    <location>
        <begin position="12"/>
        <end position="33"/>
    </location>
</feature>
<dbReference type="AlphaFoldDB" id="A0A1F5YV41"/>
<proteinExistence type="predicted"/>
<name>A0A1F5YV41_9BACT</name>
<organism evidence="2 3">
    <name type="scientific">Candidatus Gottesmanbacteria bacterium RBG_16_37_8</name>
    <dbReference type="NCBI Taxonomy" id="1798371"/>
    <lineage>
        <taxon>Bacteria</taxon>
        <taxon>Candidatus Gottesmaniibacteriota</taxon>
    </lineage>
</organism>
<keyword evidence="1" id="KW-1133">Transmembrane helix</keyword>
<evidence type="ECO:0000313" key="2">
    <source>
        <dbReference type="EMBL" id="OGG03974.1"/>
    </source>
</evidence>
<sequence length="130" mass="14717">MKKENKKLYNKKLLVLAIISLIIIFFIVFIGTLSGRYTFWLKRWNGSLVLGINDKLPLSKIASENIENLLEGAFDSTKKEVSKKVIESQEKLKTSLEKEISSMTSSQIRAFQLKLCQDWGITGTTSATTQ</sequence>
<reference evidence="2 3" key="1">
    <citation type="journal article" date="2016" name="Nat. Commun.">
        <title>Thousands of microbial genomes shed light on interconnected biogeochemical processes in an aquifer system.</title>
        <authorList>
            <person name="Anantharaman K."/>
            <person name="Brown C.T."/>
            <person name="Hug L.A."/>
            <person name="Sharon I."/>
            <person name="Castelle C.J."/>
            <person name="Probst A.J."/>
            <person name="Thomas B.C."/>
            <person name="Singh A."/>
            <person name="Wilkins M.J."/>
            <person name="Karaoz U."/>
            <person name="Brodie E.L."/>
            <person name="Williams K.H."/>
            <person name="Hubbard S.S."/>
            <person name="Banfield J.F."/>
        </authorList>
    </citation>
    <scope>NUCLEOTIDE SEQUENCE [LARGE SCALE GENOMIC DNA]</scope>
</reference>
<comment type="caution">
    <text evidence="2">The sequence shown here is derived from an EMBL/GenBank/DDBJ whole genome shotgun (WGS) entry which is preliminary data.</text>
</comment>
<gene>
    <name evidence="2" type="ORF">A2W14_05945</name>
</gene>
<dbReference type="Proteomes" id="UP000176665">
    <property type="component" value="Unassembled WGS sequence"/>
</dbReference>
<protein>
    <submittedName>
        <fullName evidence="2">Uncharacterized protein</fullName>
    </submittedName>
</protein>